<evidence type="ECO:0000313" key="2">
    <source>
        <dbReference type="EMBL" id="OZJ06336.1"/>
    </source>
</evidence>
<name>A0A261Y6T4_9FUNG</name>
<evidence type="ECO:0000313" key="3">
    <source>
        <dbReference type="Proteomes" id="UP000242875"/>
    </source>
</evidence>
<reference evidence="2 3" key="1">
    <citation type="journal article" date="2017" name="Mycologia">
        <title>Bifiguratus adelaidae, gen. et sp. nov., a new member of Mucoromycotina in endophytic and soil-dwelling habitats.</title>
        <authorList>
            <person name="Torres-Cruz T.J."/>
            <person name="Billingsley Tobias T.L."/>
            <person name="Almatruk M."/>
            <person name="Hesse C."/>
            <person name="Kuske C.R."/>
            <person name="Desiro A."/>
            <person name="Benucci G.M."/>
            <person name="Bonito G."/>
            <person name="Stajich J.E."/>
            <person name="Dunlap C."/>
            <person name="Arnold A.E."/>
            <person name="Porras-Alfaro A."/>
        </authorList>
    </citation>
    <scope>NUCLEOTIDE SEQUENCE [LARGE SCALE GENOMIC DNA]</scope>
    <source>
        <strain evidence="2 3">AZ0501</strain>
    </source>
</reference>
<dbReference type="EMBL" id="MVBO01000004">
    <property type="protein sequence ID" value="OZJ06336.1"/>
    <property type="molecule type" value="Genomic_DNA"/>
</dbReference>
<organism evidence="2 3">
    <name type="scientific">Bifiguratus adelaidae</name>
    <dbReference type="NCBI Taxonomy" id="1938954"/>
    <lineage>
        <taxon>Eukaryota</taxon>
        <taxon>Fungi</taxon>
        <taxon>Fungi incertae sedis</taxon>
        <taxon>Mucoromycota</taxon>
        <taxon>Mucoromycotina</taxon>
        <taxon>Endogonomycetes</taxon>
        <taxon>Endogonales</taxon>
        <taxon>Endogonales incertae sedis</taxon>
        <taxon>Bifiguratus</taxon>
    </lineage>
</organism>
<comment type="caution">
    <text evidence="2">The sequence shown here is derived from an EMBL/GenBank/DDBJ whole genome shotgun (WGS) entry which is preliminary data.</text>
</comment>
<keyword evidence="1" id="KW-0732">Signal</keyword>
<dbReference type="Proteomes" id="UP000242875">
    <property type="component" value="Unassembled WGS sequence"/>
</dbReference>
<keyword evidence="3" id="KW-1185">Reference proteome</keyword>
<feature type="signal peptide" evidence="1">
    <location>
        <begin position="1"/>
        <end position="22"/>
    </location>
</feature>
<dbReference type="AlphaFoldDB" id="A0A261Y6T4"/>
<dbReference type="CDD" id="cd22785">
    <property type="entry name" value="DPBB_MltA-like"/>
    <property type="match status" value="1"/>
</dbReference>
<protein>
    <recommendedName>
        <fullName evidence="4">3D domain-containing protein</fullName>
    </recommendedName>
</protein>
<gene>
    <name evidence="2" type="ORF">BZG36_00653</name>
</gene>
<feature type="chain" id="PRO_5013192957" description="3D domain-containing protein" evidence="1">
    <location>
        <begin position="23"/>
        <end position="224"/>
    </location>
</feature>
<evidence type="ECO:0008006" key="4">
    <source>
        <dbReference type="Google" id="ProtNLM"/>
    </source>
</evidence>
<proteinExistence type="predicted"/>
<dbReference type="OrthoDB" id="5985073at2759"/>
<sequence length="224" mass="24706">MHSAALVSCFLVILAIAQLGLAGPIARRSPSCYRGGKNVVFTQYWIPKEGQHDEDNDGNLVLLAGAATKSLKSGNKVIEKVSSTTYSKCQMEGTCSLKDGKLVNLGSNNDDFQILDRSVYPYGQGAWGDALRPFTTVAANDLPRGTTLFVKELKDLRLPNGKIHNGCVEVIDQGWSFNGCQLDFFVLEFAYYQKLNLPEKVSAKVQKCSIQNFSTHNEQLFMET</sequence>
<evidence type="ECO:0000256" key="1">
    <source>
        <dbReference type="SAM" id="SignalP"/>
    </source>
</evidence>
<accession>A0A261Y6T4</accession>